<evidence type="ECO:0000256" key="4">
    <source>
        <dbReference type="HAMAP-Rule" id="MF_00532"/>
    </source>
</evidence>
<keyword evidence="6" id="KW-0934">Plastid</keyword>
<dbReference type="GO" id="GO:0015935">
    <property type="term" value="C:small ribosomal subunit"/>
    <property type="evidence" value="ECO:0007669"/>
    <property type="project" value="UniProtKB-ARBA"/>
</dbReference>
<keyword evidence="2 4" id="KW-0689">Ribosomal protein</keyword>
<geneLocation type="chloroplast" evidence="6"/>
<keyword evidence="3 4" id="KW-0687">Ribonucleoprotein</keyword>
<dbReference type="InterPro" id="IPR020574">
    <property type="entry name" value="Ribosomal_uS9_CS"/>
</dbReference>
<dbReference type="InterPro" id="IPR020568">
    <property type="entry name" value="Ribosomal_Su5_D2-typ_SF"/>
</dbReference>
<dbReference type="EMBL" id="KX839260">
    <property type="protein sequence ID" value="AOW70696.1"/>
    <property type="molecule type" value="Genomic_DNA"/>
</dbReference>
<comment type="similarity">
    <text evidence="1 4 5">Belongs to the universal ribosomal protein uS9 family.</text>
</comment>
<dbReference type="NCBIfam" id="NF001099">
    <property type="entry name" value="PRK00132.1"/>
    <property type="match status" value="1"/>
</dbReference>
<dbReference type="AlphaFoldDB" id="A0A1D8RDA5"/>
<evidence type="ECO:0000256" key="1">
    <source>
        <dbReference type="ARBA" id="ARBA00005251"/>
    </source>
</evidence>
<dbReference type="Gene3D" id="3.30.230.10">
    <property type="match status" value="1"/>
</dbReference>
<dbReference type="InterPro" id="IPR023035">
    <property type="entry name" value="Ribosomal_uS9_bac/plastid"/>
</dbReference>
<dbReference type="GO" id="GO:0006412">
    <property type="term" value="P:translation"/>
    <property type="evidence" value="ECO:0007669"/>
    <property type="project" value="UniProtKB-UniRule"/>
</dbReference>
<evidence type="ECO:0000313" key="6">
    <source>
        <dbReference type="EMBL" id="AOW70696.1"/>
    </source>
</evidence>
<dbReference type="PANTHER" id="PTHR21569">
    <property type="entry name" value="RIBOSOMAL PROTEIN S9"/>
    <property type="match status" value="1"/>
</dbReference>
<protein>
    <recommendedName>
        <fullName evidence="4">Small ribosomal subunit protein uS9c</fullName>
    </recommendedName>
</protein>
<dbReference type="PANTHER" id="PTHR21569:SF1">
    <property type="entry name" value="SMALL RIBOSOMAL SUBUNIT PROTEIN US9M"/>
    <property type="match status" value="1"/>
</dbReference>
<dbReference type="HAMAP" id="MF_00532_B">
    <property type="entry name" value="Ribosomal_uS9_B"/>
    <property type="match status" value="1"/>
</dbReference>
<dbReference type="PROSITE" id="PS00360">
    <property type="entry name" value="RIBOSOMAL_S9"/>
    <property type="match status" value="1"/>
</dbReference>
<organism evidence="6">
    <name type="scientific">Monodopsis sp. MarTras21</name>
    <dbReference type="NCBI Taxonomy" id="1745953"/>
    <lineage>
        <taxon>Eukaryota</taxon>
        <taxon>Sar</taxon>
        <taxon>Stramenopiles</taxon>
        <taxon>Ochrophyta</taxon>
        <taxon>Eustigmatophyceae</taxon>
        <taxon>Eustigmatales</taxon>
        <taxon>Monodopsidaceae</taxon>
        <taxon>Monodopsis</taxon>
    </lineage>
</organism>
<name>A0A1D8RDA5_9STRA</name>
<evidence type="ECO:0000256" key="5">
    <source>
        <dbReference type="RuleBase" id="RU003815"/>
    </source>
</evidence>
<dbReference type="GO" id="GO:0009507">
    <property type="term" value="C:chloroplast"/>
    <property type="evidence" value="ECO:0007669"/>
    <property type="project" value="UniProtKB-SubCell"/>
</dbReference>
<evidence type="ECO:0000256" key="2">
    <source>
        <dbReference type="ARBA" id="ARBA00022980"/>
    </source>
</evidence>
<dbReference type="InterPro" id="IPR000754">
    <property type="entry name" value="Ribosomal_uS9"/>
</dbReference>
<dbReference type="Pfam" id="PF00380">
    <property type="entry name" value="Ribosomal_S9"/>
    <property type="match status" value="1"/>
</dbReference>
<evidence type="ECO:0000256" key="3">
    <source>
        <dbReference type="ARBA" id="ARBA00023274"/>
    </source>
</evidence>
<proteinExistence type="inferred from homology"/>
<gene>
    <name evidence="4 6" type="primary">rps9</name>
</gene>
<accession>A0A1D8RDA5</accession>
<comment type="subcellular location">
    <subcellularLocation>
        <location evidence="4">Plastid</location>
        <location evidence="4">Chloroplast</location>
    </subcellularLocation>
</comment>
<dbReference type="GO" id="GO:0003723">
    <property type="term" value="F:RNA binding"/>
    <property type="evidence" value="ECO:0007669"/>
    <property type="project" value="TreeGrafter"/>
</dbReference>
<sequence length="136" mass="15027">MITFEQKNIVATGVGRRKSASALVKLLPGNGEIIVNQKPGIEYFHSISNGLGICRTPLEIFESDKAYNMIIEVTGGGLQGQTQAIRLAVAKAISNLDSNKRVKLRSLGLLSRDTRIKERKKYGLKKARKAPQYSKR</sequence>
<dbReference type="GO" id="GO:0003735">
    <property type="term" value="F:structural constituent of ribosome"/>
    <property type="evidence" value="ECO:0007669"/>
    <property type="project" value="InterPro"/>
</dbReference>
<dbReference type="FunFam" id="3.30.230.10:FF:000001">
    <property type="entry name" value="30S ribosomal protein S9"/>
    <property type="match status" value="1"/>
</dbReference>
<reference evidence="6" key="1">
    <citation type="submission" date="2016-09" db="EMBL/GenBank/DDBJ databases">
        <title>The plastid genome of some eustigmatophyte algae harbours a bacteria-derived six-gene cluster for biosynthesis of a novel secondary metabolite.</title>
        <authorList>
            <person name="Yurchenko T."/>
            <person name="Sevcikova T."/>
            <person name="Strnad H."/>
            <person name="Butenko A."/>
            <person name="Elias M."/>
        </authorList>
    </citation>
    <scope>NUCLEOTIDE SEQUENCE</scope>
</reference>
<dbReference type="InterPro" id="IPR014721">
    <property type="entry name" value="Ribsml_uS5_D2-typ_fold_subgr"/>
</dbReference>
<keyword evidence="6" id="KW-0150">Chloroplast</keyword>
<dbReference type="SUPFAM" id="SSF54211">
    <property type="entry name" value="Ribosomal protein S5 domain 2-like"/>
    <property type="match status" value="1"/>
</dbReference>